<sequence>MMHLTFVSQLCCAVLRIGRTRVMLVRPMGSILGNPCLCAQRRQPVAVICCSIAELGARGYECVQFSLQSQLPVGRFAGARASMPGVSGHNEDNEYKVTELCKMAADTVVIFITWLKTWSTIRMVREHNVKTPLMTMLLRDGTFYFLGLLTLNALNLAGQTTNVFSYASTFSTPLSAMIITHFPLSLRQLAHGSSDNTSRPSFVQDGTSDPVHSQTSSLRFGSFVGNMSESLMDGSEDDDRDVAWDNDVQNDVDDVRLDAQIIHDSSGVSSTPAPVSDPMPEDIVEGEKRLDQAANVGPLT</sequence>
<evidence type="ECO:0000313" key="3">
    <source>
        <dbReference type="Proteomes" id="UP000016930"/>
    </source>
</evidence>
<protein>
    <submittedName>
        <fullName evidence="2">Uncharacterized protein</fullName>
    </submittedName>
</protein>
<evidence type="ECO:0000256" key="1">
    <source>
        <dbReference type="SAM" id="MobiDB-lite"/>
    </source>
</evidence>
<organism evidence="2 3">
    <name type="scientific">Ceriporiopsis subvermispora (strain B)</name>
    <name type="common">White-rot fungus</name>
    <name type="synonym">Gelatoporia subvermispora</name>
    <dbReference type="NCBI Taxonomy" id="914234"/>
    <lineage>
        <taxon>Eukaryota</taxon>
        <taxon>Fungi</taxon>
        <taxon>Dikarya</taxon>
        <taxon>Basidiomycota</taxon>
        <taxon>Agaricomycotina</taxon>
        <taxon>Agaricomycetes</taxon>
        <taxon>Polyporales</taxon>
        <taxon>Gelatoporiaceae</taxon>
        <taxon>Gelatoporia</taxon>
    </lineage>
</organism>
<evidence type="ECO:0000313" key="2">
    <source>
        <dbReference type="EMBL" id="EMD31624.1"/>
    </source>
</evidence>
<reference evidence="2 3" key="1">
    <citation type="journal article" date="2012" name="Proc. Natl. Acad. Sci. U.S.A.">
        <title>Comparative genomics of Ceriporiopsis subvermispora and Phanerochaete chrysosporium provide insight into selective ligninolysis.</title>
        <authorList>
            <person name="Fernandez-Fueyo E."/>
            <person name="Ruiz-Duenas F.J."/>
            <person name="Ferreira P."/>
            <person name="Floudas D."/>
            <person name="Hibbett D.S."/>
            <person name="Canessa P."/>
            <person name="Larrondo L.F."/>
            <person name="James T.Y."/>
            <person name="Seelenfreund D."/>
            <person name="Lobos S."/>
            <person name="Polanco R."/>
            <person name="Tello M."/>
            <person name="Honda Y."/>
            <person name="Watanabe T."/>
            <person name="Watanabe T."/>
            <person name="Ryu J.S."/>
            <person name="Kubicek C.P."/>
            <person name="Schmoll M."/>
            <person name="Gaskell J."/>
            <person name="Hammel K.E."/>
            <person name="St John F.J."/>
            <person name="Vanden Wymelenberg A."/>
            <person name="Sabat G."/>
            <person name="Splinter BonDurant S."/>
            <person name="Syed K."/>
            <person name="Yadav J.S."/>
            <person name="Doddapaneni H."/>
            <person name="Subramanian V."/>
            <person name="Lavin J.L."/>
            <person name="Oguiza J.A."/>
            <person name="Perez G."/>
            <person name="Pisabarro A.G."/>
            <person name="Ramirez L."/>
            <person name="Santoyo F."/>
            <person name="Master E."/>
            <person name="Coutinho P.M."/>
            <person name="Henrissat B."/>
            <person name="Lombard V."/>
            <person name="Magnuson J.K."/>
            <person name="Kuees U."/>
            <person name="Hori C."/>
            <person name="Igarashi K."/>
            <person name="Samejima M."/>
            <person name="Held B.W."/>
            <person name="Barry K.W."/>
            <person name="LaButti K.M."/>
            <person name="Lapidus A."/>
            <person name="Lindquist E.A."/>
            <person name="Lucas S.M."/>
            <person name="Riley R."/>
            <person name="Salamov A.A."/>
            <person name="Hoffmeister D."/>
            <person name="Schwenk D."/>
            <person name="Hadar Y."/>
            <person name="Yarden O."/>
            <person name="de Vries R.P."/>
            <person name="Wiebenga A."/>
            <person name="Stenlid J."/>
            <person name="Eastwood D."/>
            <person name="Grigoriev I.V."/>
            <person name="Berka R.M."/>
            <person name="Blanchette R.A."/>
            <person name="Kersten P."/>
            <person name="Martinez A.T."/>
            <person name="Vicuna R."/>
            <person name="Cullen D."/>
        </authorList>
    </citation>
    <scope>NUCLEOTIDE SEQUENCE [LARGE SCALE GENOMIC DNA]</scope>
    <source>
        <strain evidence="2 3">B</strain>
    </source>
</reference>
<feature type="region of interest" description="Disordered" evidence="1">
    <location>
        <begin position="262"/>
        <end position="300"/>
    </location>
</feature>
<dbReference type="EMBL" id="KB445817">
    <property type="protein sequence ID" value="EMD31624.1"/>
    <property type="molecule type" value="Genomic_DNA"/>
</dbReference>
<accession>M2P8C1</accession>
<dbReference type="HOGENOM" id="CLU_053360_1_2_1"/>
<dbReference type="AlphaFoldDB" id="M2P8C1"/>
<feature type="region of interest" description="Disordered" evidence="1">
    <location>
        <begin position="191"/>
        <end position="217"/>
    </location>
</feature>
<name>M2P8C1_CERS8</name>
<dbReference type="OrthoDB" id="2756573at2759"/>
<proteinExistence type="predicted"/>
<keyword evidence="3" id="KW-1185">Reference proteome</keyword>
<dbReference type="Proteomes" id="UP000016930">
    <property type="component" value="Unassembled WGS sequence"/>
</dbReference>
<gene>
    <name evidence="2" type="ORF">CERSUDRAFT_119664</name>
</gene>